<dbReference type="EMBL" id="FOMT01000003">
    <property type="protein sequence ID" value="SFE47511.1"/>
    <property type="molecule type" value="Genomic_DNA"/>
</dbReference>
<organism evidence="2 3">
    <name type="scientific">Paenibacillus catalpae</name>
    <dbReference type="NCBI Taxonomy" id="1045775"/>
    <lineage>
        <taxon>Bacteria</taxon>
        <taxon>Bacillati</taxon>
        <taxon>Bacillota</taxon>
        <taxon>Bacilli</taxon>
        <taxon>Bacillales</taxon>
        <taxon>Paenibacillaceae</taxon>
        <taxon>Paenibacillus</taxon>
    </lineage>
</organism>
<dbReference type="AlphaFoldDB" id="A0A1I2AU59"/>
<keyword evidence="3" id="KW-1185">Reference proteome</keyword>
<dbReference type="Pfam" id="PF07484">
    <property type="entry name" value="Collar"/>
    <property type="match status" value="1"/>
</dbReference>
<gene>
    <name evidence="2" type="ORF">SAMN05216378_3246</name>
</gene>
<evidence type="ECO:0000313" key="2">
    <source>
        <dbReference type="EMBL" id="SFE47511.1"/>
    </source>
</evidence>
<reference evidence="3" key="1">
    <citation type="submission" date="2016-10" db="EMBL/GenBank/DDBJ databases">
        <authorList>
            <person name="Varghese N."/>
            <person name="Submissions S."/>
        </authorList>
    </citation>
    <scope>NUCLEOTIDE SEQUENCE [LARGE SCALE GENOMIC DNA]</scope>
    <source>
        <strain evidence="3">CGMCC 1.10784</strain>
    </source>
</reference>
<proteinExistence type="predicted"/>
<name>A0A1I2AU59_9BACL</name>
<dbReference type="OrthoDB" id="9810174at2"/>
<dbReference type="InterPro" id="IPR011083">
    <property type="entry name" value="Phage_tail_collar_dom"/>
</dbReference>
<evidence type="ECO:0000313" key="3">
    <source>
        <dbReference type="Proteomes" id="UP000198855"/>
    </source>
</evidence>
<evidence type="ECO:0000259" key="1">
    <source>
        <dbReference type="Pfam" id="PF07484"/>
    </source>
</evidence>
<dbReference type="SUPFAM" id="SSF88874">
    <property type="entry name" value="Receptor-binding domain of short tail fibre protein gp12"/>
    <property type="match status" value="1"/>
</dbReference>
<accession>A0A1I2AU59</accession>
<dbReference type="RefSeq" id="WP_091186949.1">
    <property type="nucleotide sequence ID" value="NZ_FOMT01000003.1"/>
</dbReference>
<protein>
    <submittedName>
        <fullName evidence="2">Microcystin-dependent protein</fullName>
    </submittedName>
</protein>
<dbReference type="Proteomes" id="UP000198855">
    <property type="component" value="Unassembled WGS sequence"/>
</dbReference>
<dbReference type="STRING" id="1045775.SAMN05216378_3246"/>
<dbReference type="InterPro" id="IPR037053">
    <property type="entry name" value="Phage_tail_collar_dom_sf"/>
</dbReference>
<dbReference type="Gene3D" id="3.90.1340.10">
    <property type="entry name" value="Phage tail collar domain"/>
    <property type="match status" value="1"/>
</dbReference>
<sequence>MDPYVGEIRLFAGNFAPKGWAFCNGQILPISQNTALFSLLGVNYGGDGRVTFALPNLQGRAPMHWGNGPGLTPRDIGEVGGSESVTLLSSEMPSHNHLANAQTVPNKSEASNDIWANAGAGRGSFQNYSDKLDKPFNPMAIGVSGGSQPHNNMQPYVAMNYIIALEGVFPPRH</sequence>
<feature type="domain" description="Phage tail collar" evidence="1">
    <location>
        <begin position="6"/>
        <end position="62"/>
    </location>
</feature>